<gene>
    <name evidence="2" type="ORF">pgond44_01998</name>
</gene>
<evidence type="ECO:0000313" key="2">
    <source>
        <dbReference type="EMBL" id="EMY82432.1"/>
    </source>
</evidence>
<comment type="caution">
    <text evidence="2">The sequence shown here is derived from an EMBL/GenBank/DDBJ whole genome shotgun (WGS) entry which is preliminary data.</text>
</comment>
<dbReference type="AlphaFoldDB" id="N1WZ28"/>
<dbReference type="eggNOG" id="ENOG5032I3R">
    <property type="taxonomic scope" value="Bacteria"/>
</dbReference>
<dbReference type="RefSeq" id="WP_003435616.1">
    <property type="nucleotide sequence ID" value="NZ_APLF01000002.1"/>
</dbReference>
<keyword evidence="1" id="KW-0732">Signal</keyword>
<feature type="chain" id="PRO_5004113087" evidence="1">
    <location>
        <begin position="20"/>
        <end position="142"/>
    </location>
</feature>
<keyword evidence="3" id="KW-1185">Reference proteome</keyword>
<dbReference type="EMBL" id="APLF01000002">
    <property type="protein sequence ID" value="EMY82432.1"/>
    <property type="molecule type" value="Genomic_DNA"/>
</dbReference>
<dbReference type="InterPro" id="IPR032710">
    <property type="entry name" value="NTF2-like_dom_sf"/>
</dbReference>
<protein>
    <submittedName>
        <fullName evidence="2">Uncharacterized protein</fullName>
    </submittedName>
</protein>
<proteinExistence type="predicted"/>
<feature type="signal peptide" evidence="1">
    <location>
        <begin position="1"/>
        <end position="19"/>
    </location>
</feature>
<evidence type="ECO:0000313" key="3">
    <source>
        <dbReference type="Proteomes" id="UP000012317"/>
    </source>
</evidence>
<dbReference type="SUPFAM" id="SSF54427">
    <property type="entry name" value="NTF2-like"/>
    <property type="match status" value="1"/>
</dbReference>
<reference evidence="2 3" key="1">
    <citation type="journal article" date="2014" name="Genome Biol. Evol.">
        <title>Extensive gene acquisition in the extremely psychrophilic bacterial species Psychroflexus torquis and the link to sea-ice ecosystem specialism.</title>
        <authorList>
            <person name="Feng S."/>
            <person name="Powell S.M."/>
            <person name="Wilson R."/>
            <person name="Bowman J.P."/>
        </authorList>
    </citation>
    <scope>NUCLEOTIDE SEQUENCE [LARGE SCALE GENOMIC DNA]</scope>
    <source>
        <strain evidence="2 3">ACAM 44</strain>
    </source>
</reference>
<dbReference type="STRING" id="1189619.pgond44_01998"/>
<organism evidence="2 3">
    <name type="scientific">Psychroflexus gondwanensis ACAM 44</name>
    <dbReference type="NCBI Taxonomy" id="1189619"/>
    <lineage>
        <taxon>Bacteria</taxon>
        <taxon>Pseudomonadati</taxon>
        <taxon>Bacteroidota</taxon>
        <taxon>Flavobacteriia</taxon>
        <taxon>Flavobacteriales</taxon>
        <taxon>Flavobacteriaceae</taxon>
        <taxon>Psychroflexus</taxon>
    </lineage>
</organism>
<accession>N1WZ28</accession>
<evidence type="ECO:0000256" key="1">
    <source>
        <dbReference type="SAM" id="SignalP"/>
    </source>
</evidence>
<sequence>MFKFILVIFSSVTSFATLAQNPEEVVNAFFEALNSKDHEALEILTVHDMKIHSLKLGDSVTISSQTAKEFIEGIKSMPEEVTIFEKIIDSDSIISEHLAQFTLPYEFYVNGKLSHRGTNVMTLLKTKSGWKVSYVADTRESF</sequence>
<dbReference type="Gene3D" id="3.10.450.50">
    <property type="match status" value="1"/>
</dbReference>
<dbReference type="Proteomes" id="UP000012317">
    <property type="component" value="Unassembled WGS sequence"/>
</dbReference>
<name>N1WZ28_9FLAO</name>